<dbReference type="GO" id="GO:0005085">
    <property type="term" value="F:guanyl-nucleotide exchange factor activity"/>
    <property type="evidence" value="ECO:0007669"/>
    <property type="project" value="UniProtKB-KW"/>
</dbReference>
<proteinExistence type="predicted"/>
<sequence length="58" mass="6837">MEGGRDVMAWLEERLAILTGGRDRKGRPLLTFPTSVRRDRLRPDDYRRLINYLINIPP</sequence>
<comment type="caution">
    <text evidence="2">The sequence shown here is derived from an EMBL/GenBank/DDBJ whole genome shotgun (WGS) entry which is preliminary data.</text>
</comment>
<name>A0AAW1CPN0_9HEMI</name>
<dbReference type="GO" id="GO:0005737">
    <property type="term" value="C:cytoplasm"/>
    <property type="evidence" value="ECO:0007669"/>
    <property type="project" value="TreeGrafter"/>
</dbReference>
<organism evidence="2 3">
    <name type="scientific">Rhynocoris fuscipes</name>
    <dbReference type="NCBI Taxonomy" id="488301"/>
    <lineage>
        <taxon>Eukaryota</taxon>
        <taxon>Metazoa</taxon>
        <taxon>Ecdysozoa</taxon>
        <taxon>Arthropoda</taxon>
        <taxon>Hexapoda</taxon>
        <taxon>Insecta</taxon>
        <taxon>Pterygota</taxon>
        <taxon>Neoptera</taxon>
        <taxon>Paraneoptera</taxon>
        <taxon>Hemiptera</taxon>
        <taxon>Heteroptera</taxon>
        <taxon>Panheteroptera</taxon>
        <taxon>Cimicomorpha</taxon>
        <taxon>Reduviidae</taxon>
        <taxon>Harpactorinae</taxon>
        <taxon>Harpactorini</taxon>
        <taxon>Rhynocoris</taxon>
    </lineage>
</organism>
<accession>A0AAW1CPN0</accession>
<protein>
    <submittedName>
        <fullName evidence="2">Uncharacterized protein</fullName>
    </submittedName>
</protein>
<evidence type="ECO:0000313" key="2">
    <source>
        <dbReference type="EMBL" id="KAK9499465.1"/>
    </source>
</evidence>
<dbReference type="InterPro" id="IPR051336">
    <property type="entry name" value="RhoGEF_Guanine_NuclExch_SF"/>
</dbReference>
<gene>
    <name evidence="2" type="ORF">O3M35_002496</name>
</gene>
<evidence type="ECO:0000256" key="1">
    <source>
        <dbReference type="ARBA" id="ARBA00022658"/>
    </source>
</evidence>
<keyword evidence="3" id="KW-1185">Reference proteome</keyword>
<reference evidence="2 3" key="1">
    <citation type="submission" date="2022-12" db="EMBL/GenBank/DDBJ databases">
        <title>Chromosome-level genome assembly of true bugs.</title>
        <authorList>
            <person name="Ma L."/>
            <person name="Li H."/>
        </authorList>
    </citation>
    <scope>NUCLEOTIDE SEQUENCE [LARGE SCALE GENOMIC DNA]</scope>
    <source>
        <strain evidence="2">Lab_2022b</strain>
    </source>
</reference>
<dbReference type="PANTHER" id="PTHR22826:SF106">
    <property type="entry name" value="TRIO, ISOFORM A"/>
    <property type="match status" value="1"/>
</dbReference>
<dbReference type="PANTHER" id="PTHR22826">
    <property type="entry name" value="RHO GUANINE EXCHANGE FACTOR-RELATED"/>
    <property type="match status" value="1"/>
</dbReference>
<dbReference type="Proteomes" id="UP001461498">
    <property type="component" value="Unassembled WGS sequence"/>
</dbReference>
<dbReference type="AlphaFoldDB" id="A0AAW1CPN0"/>
<evidence type="ECO:0000313" key="3">
    <source>
        <dbReference type="Proteomes" id="UP001461498"/>
    </source>
</evidence>
<dbReference type="GO" id="GO:0019898">
    <property type="term" value="C:extrinsic component of membrane"/>
    <property type="evidence" value="ECO:0007669"/>
    <property type="project" value="TreeGrafter"/>
</dbReference>
<dbReference type="GO" id="GO:0007411">
    <property type="term" value="P:axon guidance"/>
    <property type="evidence" value="ECO:0007669"/>
    <property type="project" value="TreeGrafter"/>
</dbReference>
<dbReference type="EMBL" id="JAPXFL010000011">
    <property type="protein sequence ID" value="KAK9499465.1"/>
    <property type="molecule type" value="Genomic_DNA"/>
</dbReference>
<keyword evidence="1" id="KW-0344">Guanine-nucleotide releasing factor</keyword>